<proteinExistence type="predicted"/>
<dbReference type="AlphaFoldDB" id="A0A972JJK4"/>
<dbReference type="Pfam" id="PF13439">
    <property type="entry name" value="Glyco_transf_4"/>
    <property type="match status" value="1"/>
</dbReference>
<reference evidence="3" key="1">
    <citation type="submission" date="2020-02" db="EMBL/GenBank/DDBJ databases">
        <title>Flavobacterium sp. genome.</title>
        <authorList>
            <person name="Jung H.S."/>
            <person name="Baek J.H."/>
            <person name="Jeon C.O."/>
        </authorList>
    </citation>
    <scope>NUCLEOTIDE SEQUENCE</scope>
    <source>
        <strain evidence="3">SE-s28</strain>
    </source>
</reference>
<dbReference type="SUPFAM" id="SSF53756">
    <property type="entry name" value="UDP-Glycosyltransferase/glycogen phosphorylase"/>
    <property type="match status" value="1"/>
</dbReference>
<comment type="caution">
    <text evidence="3">The sequence shown here is derived from an EMBL/GenBank/DDBJ whole genome shotgun (WGS) entry which is preliminary data.</text>
</comment>
<evidence type="ECO:0000313" key="3">
    <source>
        <dbReference type="EMBL" id="NMH29473.1"/>
    </source>
</evidence>
<protein>
    <submittedName>
        <fullName evidence="3">Glycosyltransferase family 4 protein</fullName>
    </submittedName>
</protein>
<dbReference type="Pfam" id="PF00534">
    <property type="entry name" value="Glycos_transf_1"/>
    <property type="match status" value="1"/>
</dbReference>
<dbReference type="CDD" id="cd03801">
    <property type="entry name" value="GT4_PimA-like"/>
    <property type="match status" value="1"/>
</dbReference>
<dbReference type="Proteomes" id="UP000712080">
    <property type="component" value="Unassembled WGS sequence"/>
</dbReference>
<sequence>MRIVQIIDSLEIGGAERMAVNYANAIFKRTGFSALVSTRHDGPLKSAVGDDVVTLSLQRKNTLDFGAIMRLRKFCVAHNITHAHAHGTSYFVAAMLKFVYPGIKVIWHDHYGLSDFLDQRKFGLLKTFSGYFCGIITVNEKLRAWAINELKCPKVIFLPNYTNFGVDEIRQHETSVLCGNPQSKILCLANLREQKDHFLLIKVAQKIRLAFPDWSFHLVGKDFKDEYSRELRETIQNENLEGSVFLYGSRPDSAKIISESEICILTSKSEGLPVALIEYGMQHKAVVATSVGDIPKVIADGETGFLAESGNEAEFSEKLIKLMSSRELRAAFGSKLKKTIEENYSEKAVIEQYFKFIQQSCP</sequence>
<keyword evidence="4" id="KW-1185">Reference proteome</keyword>
<dbReference type="InterPro" id="IPR028098">
    <property type="entry name" value="Glyco_trans_4-like_N"/>
</dbReference>
<evidence type="ECO:0000259" key="1">
    <source>
        <dbReference type="Pfam" id="PF00534"/>
    </source>
</evidence>
<organism evidence="3 4">
    <name type="scientific">Flavobacterium silvaticum</name>
    <dbReference type="NCBI Taxonomy" id="1852020"/>
    <lineage>
        <taxon>Bacteria</taxon>
        <taxon>Pseudomonadati</taxon>
        <taxon>Bacteroidota</taxon>
        <taxon>Flavobacteriia</taxon>
        <taxon>Flavobacteriales</taxon>
        <taxon>Flavobacteriaceae</taxon>
        <taxon>Flavobacterium</taxon>
    </lineage>
</organism>
<dbReference type="RefSeq" id="WP_169528561.1">
    <property type="nucleotide sequence ID" value="NZ_JAAMPU010000108.1"/>
</dbReference>
<dbReference type="PANTHER" id="PTHR12526">
    <property type="entry name" value="GLYCOSYLTRANSFERASE"/>
    <property type="match status" value="1"/>
</dbReference>
<dbReference type="EMBL" id="JAAMPU010000108">
    <property type="protein sequence ID" value="NMH29473.1"/>
    <property type="molecule type" value="Genomic_DNA"/>
</dbReference>
<dbReference type="Gene3D" id="3.40.50.2000">
    <property type="entry name" value="Glycogen Phosphorylase B"/>
    <property type="match status" value="2"/>
</dbReference>
<feature type="domain" description="Glycosyltransferase subfamily 4-like N-terminal" evidence="2">
    <location>
        <begin position="12"/>
        <end position="160"/>
    </location>
</feature>
<name>A0A972JJK4_9FLAO</name>
<evidence type="ECO:0000259" key="2">
    <source>
        <dbReference type="Pfam" id="PF13439"/>
    </source>
</evidence>
<evidence type="ECO:0000313" key="4">
    <source>
        <dbReference type="Proteomes" id="UP000712080"/>
    </source>
</evidence>
<accession>A0A972JJK4</accession>
<gene>
    <name evidence="3" type="ORF">G6047_15650</name>
</gene>
<dbReference type="PANTHER" id="PTHR12526:SF630">
    <property type="entry name" value="GLYCOSYLTRANSFERASE"/>
    <property type="match status" value="1"/>
</dbReference>
<feature type="domain" description="Glycosyl transferase family 1" evidence="1">
    <location>
        <begin position="182"/>
        <end position="338"/>
    </location>
</feature>
<dbReference type="InterPro" id="IPR001296">
    <property type="entry name" value="Glyco_trans_1"/>
</dbReference>
<dbReference type="GO" id="GO:0016757">
    <property type="term" value="F:glycosyltransferase activity"/>
    <property type="evidence" value="ECO:0007669"/>
    <property type="project" value="InterPro"/>
</dbReference>